<protein>
    <submittedName>
        <fullName evidence="1">Uncharacterized protein</fullName>
    </submittedName>
</protein>
<sequence>MTFFCHSVDAEFGCAEAVLDARPNSTDCGKTRDHYTFFLYHRDVRSCCVPMHSMAKRQKTGDCVGTCQESPRVPLITVIQQPPGSGKTYGMVHDYLCTAPERGYRWVFVVTKPHSAKEVVRREIDDQFTQLCERTSATITEQIYYNKCHIIEVAFDDQTTVRYFVSTGDSFLWPQWVQTTGGPSDIFEKMCRQIADNGTSPIFRFKGARGHISDQALVCIDEATKFDAPYYDTFMRLVGDRKCDLVVTGDMLQSIEYDDSLLARMMKTSSIPGRLRVDIRQGNEVRRCGHKLVDMFSTVVGHDNYAKHGLSIPVSVHQDFDPTYEIITHEPLPSRNDETSIEKSTELAGGIARQMGQDVRRLYLLPEDVIVVMPLVKSSPLACALQTHINQQWEELLADNDYVASMRENRPNDFGGYVRMRDEQKTSREWYCVHHYSQEGTPIDTRRSDRSTRIVSVHASQGDGRRLAITVDLTYQNLCAFVFDTHPQDTLKYNSFVNVALSRCKQHQTVWLAQHQNDIWNRFVPFLTKAQRSEVPPNIGHMTRALKCSFLKIDAPVDGKKSAPVCAAIREKLDSDADFAAHEQIVEWEHHAVSLEVFVVHSMLRLAVNGHLKSLWCILGGNRGDGSAGIKEGKLEVLQVKKFYGTLSKQKKHRCDPNVPGEPLATVWPMMQHRGDGWEAEASEYIQAKMHALKRMLHSFCRDKASSSLMDKSSVQPMHLVCLSYLLNLHKYGDECGCSNTTLYDIARAYMHSGDIVDMYDRVKGCESIMDHVQSVCPEGQWDHAPRLHLGTVDNKTPKYFQVKIESRHNLWLHTNSHGATFLLITPIGPNLDSVLAAILTSALIAWQPDCSDPTKKTPPKVHGKPIHAIVVDISTLRVHHLRDLHVALDRDHPLIVDRILMEIDGRNRMHHEVVAQMICTEEGRALIAKQRRFRPEHLNFVSDMVEEGDLEEHVDAVKRKLDEKLTRHVEVFRKSVCRRTHE</sequence>
<proteinExistence type="predicted"/>
<dbReference type="InterPro" id="IPR027417">
    <property type="entry name" value="P-loop_NTPase"/>
</dbReference>
<dbReference type="SUPFAM" id="SSF52540">
    <property type="entry name" value="P-loop containing nucleoside triphosphate hydrolases"/>
    <property type="match status" value="1"/>
</dbReference>
<evidence type="ECO:0000313" key="1">
    <source>
        <dbReference type="EMBL" id="QHU15331.1"/>
    </source>
</evidence>
<name>A0A6C0KDR8_9ZZZZ</name>
<reference evidence="1" key="1">
    <citation type="journal article" date="2020" name="Nature">
        <title>Giant virus diversity and host interactions through global metagenomics.</title>
        <authorList>
            <person name="Schulz F."/>
            <person name="Roux S."/>
            <person name="Paez-Espino D."/>
            <person name="Jungbluth S."/>
            <person name="Walsh D.A."/>
            <person name="Denef V.J."/>
            <person name="McMahon K.D."/>
            <person name="Konstantinidis K.T."/>
            <person name="Eloe-Fadrosh E.A."/>
            <person name="Kyrpides N.C."/>
            <person name="Woyke T."/>
        </authorList>
    </citation>
    <scope>NUCLEOTIDE SEQUENCE</scope>
    <source>
        <strain evidence="1">GVMAG-S-1103017-68</strain>
    </source>
</reference>
<accession>A0A6C0KDR8</accession>
<dbReference type="EMBL" id="MN740855">
    <property type="protein sequence ID" value="QHU15331.1"/>
    <property type="molecule type" value="Genomic_DNA"/>
</dbReference>
<dbReference type="AlphaFoldDB" id="A0A6C0KDR8"/>
<organism evidence="1">
    <name type="scientific">viral metagenome</name>
    <dbReference type="NCBI Taxonomy" id="1070528"/>
    <lineage>
        <taxon>unclassified sequences</taxon>
        <taxon>metagenomes</taxon>
        <taxon>organismal metagenomes</taxon>
    </lineage>
</organism>
<dbReference type="Gene3D" id="3.40.50.300">
    <property type="entry name" value="P-loop containing nucleotide triphosphate hydrolases"/>
    <property type="match status" value="1"/>
</dbReference>